<feature type="transmembrane region" description="Helical" evidence="7">
    <location>
        <begin position="409"/>
        <end position="426"/>
    </location>
</feature>
<feature type="transmembrane region" description="Helical" evidence="7">
    <location>
        <begin position="86"/>
        <end position="103"/>
    </location>
</feature>
<evidence type="ECO:0000256" key="5">
    <source>
        <dbReference type="ARBA" id="ARBA00023136"/>
    </source>
</evidence>
<evidence type="ECO:0000313" key="10">
    <source>
        <dbReference type="Proteomes" id="UP000628775"/>
    </source>
</evidence>
<dbReference type="Proteomes" id="UP000628775">
    <property type="component" value="Unassembled WGS sequence"/>
</dbReference>
<feature type="transmembrane region" description="Helical" evidence="7">
    <location>
        <begin position="530"/>
        <end position="551"/>
    </location>
</feature>
<sequence>MKPQMMLIEKIKYWWARIVAADPGRIRLLWASKVIVSVMVAVGLMTLVTALFGKAPITVVIFAGVLAMLSNVTVNDDSVASERITTLLLPLSSALALTLATFLERISHVYVDIFLLLIIFSTLYLQRFMNRYFSICMVAFMSIYFSALLQVQFSLLGWLYVAIGISILSTFCVKFVFWKERPDKTLDRAVGSFRIQVNLTLELLTEIIDDLQLRTRRIHSLENNVLILNEYARTVSEQLDSEETGETWRGIPLNRIRLYIFDSAMLMETLASAVRQLKLLRAFEYDDVRVMLVQLMRCLRHVSALRGELDSEDLRETERVLEQLKRQLGPLKADNKDIENWVYLLRRIQSITRHIIKGIRAIEQSKNKKEYHEHIAPFLNAEEVTEQGEGEQTIELKADRALSPELRKAIQAVLAGAIAIALGYLLSPSHKYWMLLSGFVVFFGTASVGRTMFKAFQRFLGTLIGAIVGFALDSLIIGKPAIEVPLLFLSIFLGFYFVRISYTLMSFWITMMLAIMYNLLLGGVNEQLLLYRVFDTLVGAGLGACATAVFLPKKTELKIKEAMVEFLAALSENISAHLERLMDEPIQVNGAQLAFNLESKLADIRAEADPLRRPQLRIRQRGIVSEYTTFVAINYYAKHLVASSYRSRVPGKHPHLNKTLKKVKQLLNKNIITLCQLLSGDVKGRAVVWEMQKERECIERSPDNDGEVARTLINDMYYIWRINKSIVALSERLGAHKYSTQESQTTSYTKEI</sequence>
<name>A0A8J2YG52_9BACL</name>
<evidence type="ECO:0000313" key="9">
    <source>
        <dbReference type="EMBL" id="GGE33625.1"/>
    </source>
</evidence>
<reference evidence="9" key="1">
    <citation type="journal article" date="2014" name="Int. J. Syst. Evol. Microbiol.">
        <title>Complete genome sequence of Corynebacterium casei LMG S-19264T (=DSM 44701T), isolated from a smear-ripened cheese.</title>
        <authorList>
            <consortium name="US DOE Joint Genome Institute (JGI-PGF)"/>
            <person name="Walter F."/>
            <person name="Albersmeier A."/>
            <person name="Kalinowski J."/>
            <person name="Ruckert C."/>
        </authorList>
    </citation>
    <scope>NUCLEOTIDE SEQUENCE</scope>
    <source>
        <strain evidence="9">CGMCC 1.15371</strain>
    </source>
</reference>
<keyword evidence="3 7" id="KW-0812">Transmembrane</keyword>
<reference evidence="9" key="2">
    <citation type="submission" date="2020-09" db="EMBL/GenBank/DDBJ databases">
        <authorList>
            <person name="Sun Q."/>
            <person name="Zhou Y."/>
        </authorList>
    </citation>
    <scope>NUCLEOTIDE SEQUENCE</scope>
    <source>
        <strain evidence="9">CGMCC 1.15371</strain>
    </source>
</reference>
<feature type="transmembrane region" description="Helical" evidence="7">
    <location>
        <begin position="132"/>
        <end position="151"/>
    </location>
</feature>
<evidence type="ECO:0000256" key="2">
    <source>
        <dbReference type="ARBA" id="ARBA00022475"/>
    </source>
</evidence>
<accession>A0A8J2YG52</accession>
<protein>
    <submittedName>
        <fullName evidence="9">Membrane protein</fullName>
    </submittedName>
</protein>
<dbReference type="Pfam" id="PF13515">
    <property type="entry name" value="FUSC_2"/>
    <property type="match status" value="1"/>
</dbReference>
<dbReference type="InterPro" id="IPR049453">
    <property type="entry name" value="Memb_transporter_dom"/>
</dbReference>
<evidence type="ECO:0000256" key="3">
    <source>
        <dbReference type="ARBA" id="ARBA00022692"/>
    </source>
</evidence>
<dbReference type="GO" id="GO:0005886">
    <property type="term" value="C:plasma membrane"/>
    <property type="evidence" value="ECO:0007669"/>
    <property type="project" value="UniProtKB-SubCell"/>
</dbReference>
<evidence type="ECO:0000259" key="8">
    <source>
        <dbReference type="Pfam" id="PF13515"/>
    </source>
</evidence>
<keyword evidence="5 7" id="KW-0472">Membrane</keyword>
<dbReference type="PANTHER" id="PTHR30509:SF9">
    <property type="entry name" value="MULTIDRUG RESISTANCE PROTEIN MDTO"/>
    <property type="match status" value="1"/>
</dbReference>
<comment type="caution">
    <text evidence="9">The sequence shown here is derived from an EMBL/GenBank/DDBJ whole genome shotgun (WGS) entry which is preliminary data.</text>
</comment>
<dbReference type="EMBL" id="BMIR01000003">
    <property type="protein sequence ID" value="GGE33625.1"/>
    <property type="molecule type" value="Genomic_DNA"/>
</dbReference>
<feature type="domain" description="Integral membrane bound transporter" evidence="8">
    <location>
        <begin position="418"/>
        <end position="545"/>
    </location>
</feature>
<proteinExistence type="inferred from homology"/>
<keyword evidence="10" id="KW-1185">Reference proteome</keyword>
<feature type="transmembrane region" description="Helical" evidence="7">
    <location>
        <begin position="157"/>
        <end position="178"/>
    </location>
</feature>
<comment type="similarity">
    <text evidence="6">Belongs to the YccS/YhfK family.</text>
</comment>
<feature type="transmembrane region" description="Helical" evidence="7">
    <location>
        <begin position="459"/>
        <end position="476"/>
    </location>
</feature>
<evidence type="ECO:0000256" key="1">
    <source>
        <dbReference type="ARBA" id="ARBA00004651"/>
    </source>
</evidence>
<organism evidence="9 10">
    <name type="scientific">Pullulanibacillus camelliae</name>
    <dbReference type="NCBI Taxonomy" id="1707096"/>
    <lineage>
        <taxon>Bacteria</taxon>
        <taxon>Bacillati</taxon>
        <taxon>Bacillota</taxon>
        <taxon>Bacilli</taxon>
        <taxon>Bacillales</taxon>
        <taxon>Sporolactobacillaceae</taxon>
        <taxon>Pullulanibacillus</taxon>
    </lineage>
</organism>
<evidence type="ECO:0000256" key="7">
    <source>
        <dbReference type="SAM" id="Phobius"/>
    </source>
</evidence>
<feature type="transmembrane region" description="Helical" evidence="7">
    <location>
        <begin position="432"/>
        <end position="452"/>
    </location>
</feature>
<evidence type="ECO:0000256" key="4">
    <source>
        <dbReference type="ARBA" id="ARBA00022989"/>
    </source>
</evidence>
<dbReference type="PANTHER" id="PTHR30509">
    <property type="entry name" value="P-HYDROXYBENZOIC ACID EFFLUX PUMP SUBUNIT-RELATED"/>
    <property type="match status" value="1"/>
</dbReference>
<comment type="subcellular location">
    <subcellularLocation>
        <location evidence="1">Cell membrane</location>
        <topology evidence="1">Multi-pass membrane protein</topology>
    </subcellularLocation>
</comment>
<dbReference type="AlphaFoldDB" id="A0A8J2YG52"/>
<keyword evidence="4 7" id="KW-1133">Transmembrane helix</keyword>
<feature type="transmembrane region" description="Helical" evidence="7">
    <location>
        <begin position="34"/>
        <end position="51"/>
    </location>
</feature>
<gene>
    <name evidence="9" type="ORF">GCM10011391_10390</name>
</gene>
<feature type="transmembrane region" description="Helical" evidence="7">
    <location>
        <begin position="109"/>
        <end position="125"/>
    </location>
</feature>
<evidence type="ECO:0000256" key="6">
    <source>
        <dbReference type="ARBA" id="ARBA00043993"/>
    </source>
</evidence>
<feature type="transmembrane region" description="Helical" evidence="7">
    <location>
        <begin position="57"/>
        <end position="74"/>
    </location>
</feature>
<keyword evidence="2" id="KW-1003">Cell membrane</keyword>